<sequence length="854" mass="96397">MSDSINTPQSARLKLREFLTTSRQNRLNGTVDEQITVVEDPYKNTSDMKHIFKTATLYGYEPSKEHFSPWDSNFPENPNRSVYLHDSLNPLLNRLKVMKHNDLIEIQALELLSLCHTNKHIINVESICESSDETVAQQYDSIFFNGIASYDSAIKSMKMTVSMAKLVAEGNVLNGFANVRPPGHHATSDVPNGYCLFNNVAIAAKYLLKEKLASKILIVDFDVHHGQGTQQAFYDTDEVLYFSIHRYENGEFWPNLRESNFDYIGTGKGRGYNINVPLNKTGLNDYDYLSIILNILMPVAYEFDPSIVLVSAGYDACMGCPEGKMEVTPAFYHHLITSLMGLAQGKILVVLEGGYFIPSLAVAGVQTVRALLGDPAPRLQYHKRIDSSVIDSINDAKAALMKHWKCFSIMEESTSINNIFHYDKCRYHMAVTKYLGTVDQPPFPTRDIYNKNTYDENKHYENALAKLVETYDLNPNKIGYAVNNYSFGHQPLVNCRAQEVEARVAAMKTKLIEYGLLDKMMIIEHNDDVLPDNWEQVNEVIFETHGKEYLHVIEKEVEQSDKSDWYLTNKSFIVCQRSCAILCTLLRRICDGSIRHGVGFVRPPGHHAKANEGSGFCLINNVVVVANYCLKYIKNIQRILILDFDVHHGDGTQELTYDKSNIMYISMHRFDSAKFYPKDNSGDFTMVGEGRAAGYNANIAFNSAKMGNADYLYTWIRVVLPLAYSFNPDLILVSAGFDAGVNDPLGGYNVSPEIFGHLIQLTKSIAPMMLILEGGYNLETTSLGMVNCVRSLLSQPLPMPKIDRIQDEATAAMKKTITALKPFWPILEVNKIIDPKIRPFNELDESCITFDEEK</sequence>
<keyword evidence="4" id="KW-1185">Reference proteome</keyword>
<dbReference type="PANTHER" id="PTHR10625:SF38">
    <property type="entry name" value="HISTONE DEACETYLASE 6, ISOFORM G"/>
    <property type="match status" value="1"/>
</dbReference>
<evidence type="ECO:0000313" key="3">
    <source>
        <dbReference type="EMBL" id="CAG9759282.1"/>
    </source>
</evidence>
<dbReference type="GO" id="GO:0000118">
    <property type="term" value="C:histone deacetylase complex"/>
    <property type="evidence" value="ECO:0007669"/>
    <property type="project" value="TreeGrafter"/>
</dbReference>
<dbReference type="Proteomes" id="UP001152799">
    <property type="component" value="Chromosome 1"/>
</dbReference>
<dbReference type="GO" id="GO:0141221">
    <property type="term" value="F:histone deacetylase activity, hydrolytic mechanism"/>
    <property type="evidence" value="ECO:0007669"/>
    <property type="project" value="UniProtKB-EC"/>
</dbReference>
<dbReference type="InterPro" id="IPR023696">
    <property type="entry name" value="Ureohydrolase_dom_sf"/>
</dbReference>
<dbReference type="Pfam" id="PF00850">
    <property type="entry name" value="Hist_deacetyl"/>
    <property type="match status" value="2"/>
</dbReference>
<dbReference type="GO" id="GO:0040029">
    <property type="term" value="P:epigenetic regulation of gene expression"/>
    <property type="evidence" value="ECO:0007669"/>
    <property type="project" value="TreeGrafter"/>
</dbReference>
<dbReference type="InterPro" id="IPR000286">
    <property type="entry name" value="HDACs"/>
</dbReference>
<evidence type="ECO:0000256" key="1">
    <source>
        <dbReference type="ARBA" id="ARBA00048287"/>
    </source>
</evidence>
<dbReference type="OrthoDB" id="424012at2759"/>
<feature type="domain" description="Histone deacetylase" evidence="2">
    <location>
        <begin position="75"/>
        <end position="368"/>
    </location>
</feature>
<organism evidence="3 4">
    <name type="scientific">Ceutorhynchus assimilis</name>
    <name type="common">cabbage seed weevil</name>
    <dbReference type="NCBI Taxonomy" id="467358"/>
    <lineage>
        <taxon>Eukaryota</taxon>
        <taxon>Metazoa</taxon>
        <taxon>Ecdysozoa</taxon>
        <taxon>Arthropoda</taxon>
        <taxon>Hexapoda</taxon>
        <taxon>Insecta</taxon>
        <taxon>Pterygota</taxon>
        <taxon>Neoptera</taxon>
        <taxon>Endopterygota</taxon>
        <taxon>Coleoptera</taxon>
        <taxon>Polyphaga</taxon>
        <taxon>Cucujiformia</taxon>
        <taxon>Curculionidae</taxon>
        <taxon>Ceutorhynchinae</taxon>
        <taxon>Ceutorhynchus</taxon>
    </lineage>
</organism>
<dbReference type="PRINTS" id="PR01270">
    <property type="entry name" value="HDASUPER"/>
</dbReference>
<dbReference type="EMBL" id="OU892277">
    <property type="protein sequence ID" value="CAG9759282.1"/>
    <property type="molecule type" value="Genomic_DNA"/>
</dbReference>
<proteinExistence type="predicted"/>
<dbReference type="PANTHER" id="PTHR10625">
    <property type="entry name" value="HISTONE DEACETYLASE HDAC1-RELATED"/>
    <property type="match status" value="1"/>
</dbReference>
<dbReference type="AlphaFoldDB" id="A0A9N9MA62"/>
<reference evidence="3" key="1">
    <citation type="submission" date="2022-01" db="EMBL/GenBank/DDBJ databases">
        <authorList>
            <person name="King R."/>
        </authorList>
    </citation>
    <scope>NUCLEOTIDE SEQUENCE</scope>
</reference>
<dbReference type="Gene3D" id="3.40.800.20">
    <property type="entry name" value="Histone deacetylase domain"/>
    <property type="match status" value="2"/>
</dbReference>
<dbReference type="SUPFAM" id="SSF52768">
    <property type="entry name" value="Arginase/deacetylase"/>
    <property type="match status" value="2"/>
</dbReference>
<gene>
    <name evidence="3" type="ORF">CEUTPL_LOCUS35</name>
</gene>
<comment type="catalytic activity">
    <reaction evidence="1">
        <text>N(6)-acetyl-L-lysyl-[histone] + H2O = L-lysyl-[histone] + acetate</text>
        <dbReference type="Rhea" id="RHEA:58196"/>
        <dbReference type="Rhea" id="RHEA-COMP:9845"/>
        <dbReference type="Rhea" id="RHEA-COMP:11338"/>
        <dbReference type="ChEBI" id="CHEBI:15377"/>
        <dbReference type="ChEBI" id="CHEBI:29969"/>
        <dbReference type="ChEBI" id="CHEBI:30089"/>
        <dbReference type="ChEBI" id="CHEBI:61930"/>
        <dbReference type="EC" id="3.5.1.98"/>
    </reaction>
</comment>
<dbReference type="InterPro" id="IPR023801">
    <property type="entry name" value="His_deacetylse_dom"/>
</dbReference>
<dbReference type="InterPro" id="IPR037138">
    <property type="entry name" value="His_deacetylse_dom_sf"/>
</dbReference>
<evidence type="ECO:0000259" key="2">
    <source>
        <dbReference type="Pfam" id="PF00850"/>
    </source>
</evidence>
<name>A0A9N9MA62_9CUCU</name>
<accession>A0A9N9MA62</accession>
<protein>
    <recommendedName>
        <fullName evidence="2">Histone deacetylase domain-containing protein</fullName>
    </recommendedName>
</protein>
<evidence type="ECO:0000313" key="4">
    <source>
        <dbReference type="Proteomes" id="UP001152799"/>
    </source>
</evidence>
<feature type="domain" description="Histone deacetylase" evidence="2">
    <location>
        <begin position="499"/>
        <end position="790"/>
    </location>
</feature>